<feature type="domain" description="PspA-associated" evidence="1">
    <location>
        <begin position="1"/>
        <end position="91"/>
    </location>
</feature>
<dbReference type="RefSeq" id="WP_179815504.1">
    <property type="nucleotide sequence ID" value="NZ_JACBZD010000001.1"/>
</dbReference>
<evidence type="ECO:0000259" key="1">
    <source>
        <dbReference type="Pfam" id="PF22743"/>
    </source>
</evidence>
<name>A0A853A0M5_9ACTN</name>
<reference evidence="2 3" key="1">
    <citation type="submission" date="2020-07" db="EMBL/GenBank/DDBJ databases">
        <title>Sequencing the genomes of 1000 actinobacteria strains.</title>
        <authorList>
            <person name="Klenk H.-P."/>
        </authorList>
    </citation>
    <scope>NUCLEOTIDE SEQUENCE [LARGE SCALE GENOMIC DNA]</scope>
    <source>
        <strain evidence="2 3">DSM 42178</strain>
    </source>
</reference>
<dbReference type="Pfam" id="PF22743">
    <property type="entry name" value="PspAA"/>
    <property type="match status" value="1"/>
</dbReference>
<dbReference type="InterPro" id="IPR054437">
    <property type="entry name" value="PspA-assoc_dom"/>
</dbReference>
<keyword evidence="3" id="KW-1185">Reference proteome</keyword>
<accession>A0A853A0M5</accession>
<evidence type="ECO:0000313" key="3">
    <source>
        <dbReference type="Proteomes" id="UP000567795"/>
    </source>
</evidence>
<organism evidence="2 3">
    <name type="scientific">Allostreptomyces psammosilenae</name>
    <dbReference type="NCBI Taxonomy" id="1892865"/>
    <lineage>
        <taxon>Bacteria</taxon>
        <taxon>Bacillati</taxon>
        <taxon>Actinomycetota</taxon>
        <taxon>Actinomycetes</taxon>
        <taxon>Kitasatosporales</taxon>
        <taxon>Streptomycetaceae</taxon>
        <taxon>Allostreptomyces</taxon>
    </lineage>
</organism>
<comment type="caution">
    <text evidence="2">The sequence shown here is derived from an EMBL/GenBank/DDBJ whole genome shotgun (WGS) entry which is preliminary data.</text>
</comment>
<evidence type="ECO:0000313" key="2">
    <source>
        <dbReference type="EMBL" id="NYI07010.1"/>
    </source>
</evidence>
<dbReference type="EMBL" id="JACBZD010000001">
    <property type="protein sequence ID" value="NYI07010.1"/>
    <property type="molecule type" value="Genomic_DNA"/>
</dbReference>
<proteinExistence type="predicted"/>
<protein>
    <recommendedName>
        <fullName evidence="1">PspA-associated domain-containing protein</fullName>
    </recommendedName>
</protein>
<sequence length="94" mass="10073">MIVRIMGEGQFDLPPESLKLLDELDDHLLGAVRQGDEADFRATLSALLAAARQSGRALPPESLESSELVLPAEDATLDEVREMLSEDGLIAEGG</sequence>
<dbReference type="Proteomes" id="UP000567795">
    <property type="component" value="Unassembled WGS sequence"/>
</dbReference>
<gene>
    <name evidence="2" type="ORF">FHU37_003953</name>
</gene>
<dbReference type="AlphaFoldDB" id="A0A853A0M5"/>